<organism evidence="1 2">
    <name type="scientific">Kaistella yananensis</name>
    <dbReference type="NCBI Taxonomy" id="2989820"/>
    <lineage>
        <taxon>Bacteria</taxon>
        <taxon>Pseudomonadati</taxon>
        <taxon>Bacteroidota</taxon>
        <taxon>Flavobacteriia</taxon>
        <taxon>Flavobacteriales</taxon>
        <taxon>Weeksellaceae</taxon>
        <taxon>Chryseobacterium group</taxon>
        <taxon>Kaistella</taxon>
    </lineage>
</organism>
<sequence>MSYTIVGMFPTTEAADKASHKLDNAGFEKEDYKVSRYSTTGDYDPEFGYDYEEDEKTTGFWNWLFGDDDTRKNKYSYAATKSNLVTVYTDDADRAERAREILNEEGALDVNDFTKDRYTTEEFSSPDNNLTSDERARIISKAKNNLYLTDDYRTYNLRNRGMTNEMDSLGSRDTF</sequence>
<accession>A0ABT3JPG0</accession>
<evidence type="ECO:0000313" key="1">
    <source>
        <dbReference type="EMBL" id="MCW4452662.1"/>
    </source>
</evidence>
<keyword evidence="2" id="KW-1185">Reference proteome</keyword>
<dbReference type="RefSeq" id="WP_265144761.1">
    <property type="nucleotide sequence ID" value="NZ_JAPCHZ010000005.1"/>
</dbReference>
<dbReference type="Proteomes" id="UP001209107">
    <property type="component" value="Unassembled WGS sequence"/>
</dbReference>
<evidence type="ECO:0000313" key="2">
    <source>
        <dbReference type="Proteomes" id="UP001209107"/>
    </source>
</evidence>
<dbReference type="EMBL" id="JAPCHZ010000005">
    <property type="protein sequence ID" value="MCW4452662.1"/>
    <property type="molecule type" value="Genomic_DNA"/>
</dbReference>
<gene>
    <name evidence="1" type="ORF">OK344_10625</name>
</gene>
<reference evidence="1 2" key="1">
    <citation type="submission" date="2022-10" db="EMBL/GenBank/DDBJ databases">
        <title>Kaistella sp. BT-6-1-3.</title>
        <authorList>
            <person name="Ai J."/>
            <person name="Deng Z."/>
        </authorList>
    </citation>
    <scope>NUCLEOTIDE SEQUENCE [LARGE SCALE GENOMIC DNA]</scope>
    <source>
        <strain evidence="1 2">BT6-1-3</strain>
    </source>
</reference>
<name>A0ABT3JPG0_9FLAO</name>
<comment type="caution">
    <text evidence="1">The sequence shown here is derived from an EMBL/GenBank/DDBJ whole genome shotgun (WGS) entry which is preliminary data.</text>
</comment>
<protein>
    <submittedName>
        <fullName evidence="1">Uncharacterized protein</fullName>
    </submittedName>
</protein>
<proteinExistence type="predicted"/>